<gene>
    <name evidence="2" type="ORF">PS9374_04727</name>
</gene>
<reference evidence="2 3" key="1">
    <citation type="journal article" date="2016" name="Genome Announc.">
        <title>Draft Genome Sequence of Planomonospora sphaerica JCM9374, a Rare Actinomycete.</title>
        <authorList>
            <person name="Dohra H."/>
            <person name="Suzuki T."/>
            <person name="Inoue Y."/>
            <person name="Kodani S."/>
        </authorList>
    </citation>
    <scope>NUCLEOTIDE SEQUENCE [LARGE SCALE GENOMIC DNA]</scope>
    <source>
        <strain evidence="2 3">JCM 9374</strain>
    </source>
</reference>
<reference evidence="3" key="2">
    <citation type="submission" date="2016-04" db="EMBL/GenBank/DDBJ databases">
        <title>Planomonospora sphaerica JCM9374 whole genome shotgun sequence.</title>
        <authorList>
            <person name="Suzuki T."/>
            <person name="Dohra H."/>
            <person name="Kodani S."/>
        </authorList>
    </citation>
    <scope>NUCLEOTIDE SEQUENCE [LARGE SCALE GENOMIC DNA]</scope>
    <source>
        <strain evidence="3">JCM 9374</strain>
    </source>
</reference>
<feature type="compositionally biased region" description="Basic and acidic residues" evidence="1">
    <location>
        <begin position="175"/>
        <end position="185"/>
    </location>
</feature>
<proteinExistence type="predicted"/>
<evidence type="ECO:0000256" key="1">
    <source>
        <dbReference type="SAM" id="MobiDB-lite"/>
    </source>
</evidence>
<evidence type="ECO:0000313" key="2">
    <source>
        <dbReference type="EMBL" id="GAT69060.1"/>
    </source>
</evidence>
<comment type="caution">
    <text evidence="2">The sequence shown here is derived from an EMBL/GenBank/DDBJ whole genome shotgun (WGS) entry which is preliminary data.</text>
</comment>
<organism evidence="2 3">
    <name type="scientific">Planomonospora sphaerica</name>
    <dbReference type="NCBI Taxonomy" id="161355"/>
    <lineage>
        <taxon>Bacteria</taxon>
        <taxon>Bacillati</taxon>
        <taxon>Actinomycetota</taxon>
        <taxon>Actinomycetes</taxon>
        <taxon>Streptosporangiales</taxon>
        <taxon>Streptosporangiaceae</taxon>
        <taxon>Planomonospora</taxon>
    </lineage>
</organism>
<feature type="region of interest" description="Disordered" evidence="1">
    <location>
        <begin position="162"/>
        <end position="207"/>
    </location>
</feature>
<dbReference type="AlphaFoldDB" id="A0A171DJR2"/>
<protein>
    <submittedName>
        <fullName evidence="2">Uncharacterized protein</fullName>
    </submittedName>
</protein>
<sequence>MPLATLFGKRNTSMVPETRMRLAKHQAMVARDQAMLQIARAAERVGPMAAQAREAALSAADEKISEARRWAAPQLDAAAHTVEQQLGPKLSSMLSQAATRLDPSPPAKVRSRNWPMLLLLTGLAAGAAGFAMYRKNSSQWTDTMKGSASDASHWMSDKAKTAADKVSGVAGGVKSKAEEFSHKADPTAGVTGQGTDADRSQVTRNMT</sequence>
<evidence type="ECO:0000313" key="3">
    <source>
        <dbReference type="Proteomes" id="UP000077701"/>
    </source>
</evidence>
<dbReference type="Proteomes" id="UP000077701">
    <property type="component" value="Unassembled WGS sequence"/>
</dbReference>
<name>A0A171DJR2_9ACTN</name>
<keyword evidence="3" id="KW-1185">Reference proteome</keyword>
<dbReference type="EMBL" id="BDCX01000012">
    <property type="protein sequence ID" value="GAT69060.1"/>
    <property type="molecule type" value="Genomic_DNA"/>
</dbReference>
<accession>A0A171DJR2</accession>